<proteinExistence type="predicted"/>
<dbReference type="EMBL" id="JARMAB010000020">
    <property type="protein sequence ID" value="MED1204150.1"/>
    <property type="molecule type" value="Genomic_DNA"/>
</dbReference>
<accession>A0ABU6MM62</accession>
<evidence type="ECO:0000313" key="1">
    <source>
        <dbReference type="EMBL" id="MED1204150.1"/>
    </source>
</evidence>
<sequence length="40" mass="4456">MTEHGKSLKEGIKTVSRLLRVQTGGFFVCNDLAYKENEGV</sequence>
<comment type="caution">
    <text evidence="1">The sequence shown here is derived from an EMBL/GenBank/DDBJ whole genome shotgun (WGS) entry which is preliminary data.</text>
</comment>
<evidence type="ECO:0000313" key="2">
    <source>
        <dbReference type="Proteomes" id="UP001341444"/>
    </source>
</evidence>
<dbReference type="RefSeq" id="WP_260525543.1">
    <property type="nucleotide sequence ID" value="NZ_JARMAB010000020.1"/>
</dbReference>
<protein>
    <submittedName>
        <fullName evidence="1">Uncharacterized protein</fullName>
    </submittedName>
</protein>
<gene>
    <name evidence="1" type="ORF">P4T90_13935</name>
</gene>
<reference evidence="1 2" key="1">
    <citation type="submission" date="2023-03" db="EMBL/GenBank/DDBJ databases">
        <title>Bacillus Genome Sequencing.</title>
        <authorList>
            <person name="Dunlap C."/>
        </authorList>
    </citation>
    <scope>NUCLEOTIDE SEQUENCE [LARGE SCALE GENOMIC DNA]</scope>
    <source>
        <strain evidence="1 2">B-23453</strain>
    </source>
</reference>
<organism evidence="1 2">
    <name type="scientific">Heyndrickxia acidicola</name>
    <dbReference type="NCBI Taxonomy" id="209389"/>
    <lineage>
        <taxon>Bacteria</taxon>
        <taxon>Bacillati</taxon>
        <taxon>Bacillota</taxon>
        <taxon>Bacilli</taxon>
        <taxon>Bacillales</taxon>
        <taxon>Bacillaceae</taxon>
        <taxon>Heyndrickxia</taxon>
    </lineage>
</organism>
<keyword evidence="2" id="KW-1185">Reference proteome</keyword>
<dbReference type="Proteomes" id="UP001341444">
    <property type="component" value="Unassembled WGS sequence"/>
</dbReference>
<name>A0ABU6MM62_9BACI</name>